<dbReference type="GO" id="GO:0008139">
    <property type="term" value="F:nuclear localization sequence binding"/>
    <property type="evidence" value="ECO:0007669"/>
    <property type="project" value="InterPro"/>
</dbReference>
<feature type="compositionally biased region" description="Gly residues" evidence="8">
    <location>
        <begin position="187"/>
        <end position="200"/>
    </location>
</feature>
<feature type="compositionally biased region" description="Polar residues" evidence="8">
    <location>
        <begin position="263"/>
        <end position="273"/>
    </location>
</feature>
<comment type="subcellular location">
    <subcellularLocation>
        <location evidence="1">Nucleus</location>
        <location evidence="1">Nuclear pore complex</location>
    </subcellularLocation>
</comment>
<name>A0AAW0QHX4_9PEZI</name>
<dbReference type="GO" id="GO:0051028">
    <property type="term" value="P:mRNA transport"/>
    <property type="evidence" value="ECO:0007669"/>
    <property type="project" value="UniProtKB-KW"/>
</dbReference>
<dbReference type="InterPro" id="IPR024882">
    <property type="entry name" value="NUP58/p45/49"/>
</dbReference>
<dbReference type="InterPro" id="IPR025574">
    <property type="entry name" value="Nucleoporin_FG_rpt"/>
</dbReference>
<keyword evidence="7" id="KW-0539">Nucleus</keyword>
<dbReference type="Proteomes" id="UP001392437">
    <property type="component" value="Unassembled WGS sequence"/>
</dbReference>
<dbReference type="PANTHER" id="PTHR13437">
    <property type="entry name" value="NUCLEOPORIN P58/P45 NUCLEOPORIN-LIKE PROTEIN 1"/>
    <property type="match status" value="1"/>
</dbReference>
<organism evidence="9 10">
    <name type="scientific">Apiospora kogelbergensis</name>
    <dbReference type="NCBI Taxonomy" id="1337665"/>
    <lineage>
        <taxon>Eukaryota</taxon>
        <taxon>Fungi</taxon>
        <taxon>Dikarya</taxon>
        <taxon>Ascomycota</taxon>
        <taxon>Pezizomycotina</taxon>
        <taxon>Sordariomycetes</taxon>
        <taxon>Xylariomycetidae</taxon>
        <taxon>Amphisphaeriales</taxon>
        <taxon>Apiosporaceae</taxon>
        <taxon>Apiospora</taxon>
    </lineage>
</organism>
<dbReference type="Pfam" id="PF21121">
    <property type="entry name" value="Nup49_C"/>
    <property type="match status" value="1"/>
</dbReference>
<evidence type="ECO:0000256" key="2">
    <source>
        <dbReference type="ARBA" id="ARBA00022448"/>
    </source>
</evidence>
<dbReference type="GO" id="GO:0017056">
    <property type="term" value="F:structural constituent of nuclear pore"/>
    <property type="evidence" value="ECO:0007669"/>
    <property type="project" value="InterPro"/>
</dbReference>
<keyword evidence="4" id="KW-0653">Protein transport</keyword>
<evidence type="ECO:0000256" key="1">
    <source>
        <dbReference type="ARBA" id="ARBA00004567"/>
    </source>
</evidence>
<feature type="region of interest" description="Disordered" evidence="8">
    <location>
        <begin position="84"/>
        <end position="274"/>
    </location>
</feature>
<gene>
    <name evidence="9" type="ORF">PG999_008428</name>
</gene>
<dbReference type="PANTHER" id="PTHR13437:SF2">
    <property type="entry name" value="NUCLEOPORIN P58_P45"/>
    <property type="match status" value="1"/>
</dbReference>
<feature type="compositionally biased region" description="Low complexity" evidence="8">
    <location>
        <begin position="204"/>
        <end position="231"/>
    </location>
</feature>
<keyword evidence="5" id="KW-0811">Translocation</keyword>
<comment type="caution">
    <text evidence="9">The sequence shown here is derived from an EMBL/GenBank/DDBJ whole genome shotgun (WGS) entry which is preliminary data.</text>
</comment>
<evidence type="ECO:0000256" key="3">
    <source>
        <dbReference type="ARBA" id="ARBA00022816"/>
    </source>
</evidence>
<feature type="compositionally biased region" description="Polar residues" evidence="8">
    <location>
        <begin position="96"/>
        <end position="107"/>
    </location>
</feature>
<evidence type="ECO:0000256" key="6">
    <source>
        <dbReference type="ARBA" id="ARBA00023132"/>
    </source>
</evidence>
<dbReference type="GO" id="GO:0015031">
    <property type="term" value="P:protein transport"/>
    <property type="evidence" value="ECO:0007669"/>
    <property type="project" value="UniProtKB-KW"/>
</dbReference>
<evidence type="ECO:0000256" key="5">
    <source>
        <dbReference type="ARBA" id="ARBA00023010"/>
    </source>
</evidence>
<keyword evidence="3" id="KW-0509">mRNA transport</keyword>
<feature type="compositionally biased region" description="Low complexity" evidence="8">
    <location>
        <begin position="152"/>
        <end position="163"/>
    </location>
</feature>
<evidence type="ECO:0000313" key="10">
    <source>
        <dbReference type="Proteomes" id="UP001392437"/>
    </source>
</evidence>
<keyword evidence="6" id="KW-0906">Nuclear pore complex</keyword>
<feature type="compositionally biased region" description="Polar residues" evidence="8">
    <location>
        <begin position="393"/>
        <end position="405"/>
    </location>
</feature>
<dbReference type="AlphaFoldDB" id="A0AAW0QHX4"/>
<accession>A0AAW0QHX4</accession>
<proteinExistence type="predicted"/>
<feature type="region of interest" description="Disordered" evidence="8">
    <location>
        <begin position="387"/>
        <end position="407"/>
    </location>
</feature>
<dbReference type="EMBL" id="JAQQWP010000008">
    <property type="protein sequence ID" value="KAK8105069.1"/>
    <property type="molecule type" value="Genomic_DNA"/>
</dbReference>
<feature type="compositionally biased region" description="Gly residues" evidence="8">
    <location>
        <begin position="164"/>
        <end position="174"/>
    </location>
</feature>
<reference evidence="9 10" key="1">
    <citation type="submission" date="2023-01" db="EMBL/GenBank/DDBJ databases">
        <title>Analysis of 21 Apiospora genomes using comparative genomics revels a genus with tremendous synthesis potential of carbohydrate active enzymes and secondary metabolites.</title>
        <authorList>
            <person name="Sorensen T."/>
        </authorList>
    </citation>
    <scope>NUCLEOTIDE SEQUENCE [LARGE SCALE GENOMIC DNA]</scope>
    <source>
        <strain evidence="9 10">CBS 117206</strain>
    </source>
</reference>
<sequence length="514" mass="54845">MEPYKHRSEIPAEESEAVKLRRAEKIAEAVRARMEGMVALRRYDPASVESLTALQPTVDDDPPILQPTPGLQPVLIRTILKSGQNTTPAPAAGSSLFGNTQANQTSTTGGGLFGNAASSTPKPSGGLFGTAPANNTQPQQQQPSGGLFGSTNGNAAQPAQQQQTGGGGLFGGLGATQQQQQPASNTLGGGGGGGLFGALGGNTQQQQPQQQQQQQPQQQASGGLFGGSAFAKPASSFMNQSSQAKPGFGASAMQQPAMPGLTMGQSQSQQTVPGTRIDVSMVRGTTRFNDLHEDLQKQITEVDRMIQNFMTQKDELDAFMPGHGEMLQHIPNDVKFVERKYGGVRSALEADAEVIESVRNTIQHDTDSAKLSFRAVDNLKLPQQYHTGGLWSGRQQSSGTANTESDGQDLVNFFSKTADEMQSQLNGYERNLTEIEMHMHGVQDNVMARLQRMMASKNGGVTAMDEEIANLGAVLREFEMGILRSAGVIGNAREGMTRLQLGEFMTDGQQNGMY</sequence>
<protein>
    <submittedName>
        <fullName evidence="9">Uncharacterized protein</fullName>
    </submittedName>
</protein>
<evidence type="ECO:0000256" key="8">
    <source>
        <dbReference type="SAM" id="MobiDB-lite"/>
    </source>
</evidence>
<dbReference type="Pfam" id="PF13634">
    <property type="entry name" value="Nucleoporin_FG"/>
    <property type="match status" value="2"/>
</dbReference>
<evidence type="ECO:0000256" key="4">
    <source>
        <dbReference type="ARBA" id="ARBA00022927"/>
    </source>
</evidence>
<dbReference type="GO" id="GO:0005643">
    <property type="term" value="C:nuclear pore"/>
    <property type="evidence" value="ECO:0007669"/>
    <property type="project" value="UniProtKB-SubCell"/>
</dbReference>
<evidence type="ECO:0000313" key="9">
    <source>
        <dbReference type="EMBL" id="KAK8105069.1"/>
    </source>
</evidence>
<keyword evidence="10" id="KW-1185">Reference proteome</keyword>
<keyword evidence="2" id="KW-0813">Transport</keyword>
<feature type="compositionally biased region" description="Low complexity" evidence="8">
    <location>
        <begin position="130"/>
        <end position="143"/>
    </location>
</feature>
<evidence type="ECO:0000256" key="7">
    <source>
        <dbReference type="ARBA" id="ARBA00023242"/>
    </source>
</evidence>